<dbReference type="PROSITE" id="PS00028">
    <property type="entry name" value="ZINC_FINGER_C2H2_1"/>
    <property type="match status" value="1"/>
</dbReference>
<dbReference type="InterPro" id="IPR013087">
    <property type="entry name" value="Znf_C2H2_type"/>
</dbReference>
<feature type="domain" description="C2H2-type" evidence="1">
    <location>
        <begin position="281"/>
        <end position="303"/>
    </location>
</feature>
<accession>A0A075FL47</accession>
<evidence type="ECO:0000259" key="1">
    <source>
        <dbReference type="PROSITE" id="PS00028"/>
    </source>
</evidence>
<dbReference type="InterPro" id="IPR021869">
    <property type="entry name" value="RNase_Zc3h12_NYN"/>
</dbReference>
<protein>
    <recommendedName>
        <fullName evidence="1">C2H2-type domain-containing protein</fullName>
    </recommendedName>
</protein>
<dbReference type="Gene3D" id="3.40.50.11980">
    <property type="match status" value="1"/>
</dbReference>
<evidence type="ECO:0000313" key="2">
    <source>
        <dbReference type="EMBL" id="AIE90261.1"/>
    </source>
</evidence>
<organism evidence="2">
    <name type="scientific">uncultured marine group II/III euryarchaeote AD1000_01_G07</name>
    <dbReference type="NCBI Taxonomy" id="1457698"/>
    <lineage>
        <taxon>Archaea</taxon>
        <taxon>Methanobacteriati</taxon>
        <taxon>Methanobacteriota</taxon>
        <taxon>environmental samples</taxon>
    </lineage>
</organism>
<proteinExistence type="predicted"/>
<dbReference type="Pfam" id="PF11977">
    <property type="entry name" value="RNase_Zc3h12a"/>
    <property type="match status" value="1"/>
</dbReference>
<sequence>MNGIRLLILESDRMCVWNSSSRPKIINPTSFNTLFRILCLVTCDGAGQRRRRPVIQGVSEITEQQIIVLDAANIGWAAGNKVCSGKGLIEVINYCRNHGLIPVAFLPNHYLYNPRSPSRRITNLDEVNSEVEKGVVIPVPARDDDDLYMITYAQNKDTKLISNDLFRDYISSSEDAAAQSWVKDNVISYSFVIDEFFPNPKFVKYFENMDSQMAQIDVPKEPVEKSATPQISEPAAPAESVEAPIILGALGTTTSVKILDELSTIDDSEDVEKALGFRYYCHICGDGFKKWAQAFAHKRKSGHGAYICGECQEILPSPKQAKEHQGTTGHDTLAGSFIGQGEMRVKTIPNLTLERINSSNNQPSEILRKMALSKQAKGSLYQIWRFTAGGGRNLGVWPTDPKLLAQMIYEFESFRGREITWQECKAEIGNNLSMAKRRVNGVLRVLQDLFQPDWSGGESPTPTGSWSESVDWDSVNVDGAIFEKILRSVDNIQWADGAERPDGWIEEINDYLGDVKIYYALLG</sequence>
<dbReference type="AlphaFoldDB" id="A0A075FL47"/>
<name>A0A075FL47_9EURY</name>
<reference evidence="2" key="1">
    <citation type="journal article" date="2014" name="Genome Biol. Evol.">
        <title>Pangenome evidence for extensive interdomain horizontal transfer affecting lineage core and shell genes in uncultured planktonic thaumarchaeota and euryarchaeota.</title>
        <authorList>
            <person name="Deschamps P."/>
            <person name="Zivanovic Y."/>
            <person name="Moreira D."/>
            <person name="Rodriguez-Valera F."/>
            <person name="Lopez-Garcia P."/>
        </authorList>
    </citation>
    <scope>NUCLEOTIDE SEQUENCE</scope>
</reference>
<dbReference type="EMBL" id="KF900303">
    <property type="protein sequence ID" value="AIE90261.1"/>
    <property type="molecule type" value="Genomic_DNA"/>
</dbReference>